<dbReference type="AlphaFoldDB" id="A0A2P4NZW5"/>
<evidence type="ECO:0000313" key="3">
    <source>
        <dbReference type="Proteomes" id="UP000018888"/>
    </source>
</evidence>
<sequence>MSQNKKKSSNKRKLHKASKKVNRNRISTTPNTRQTSTTPSTGQTSTTPNTGQISTTPNTGQTSTPKKVDILIVLHYSIPLFKGVSFILTISKKFINTETNQYEKSAASKDKLSDDVEIIKSSSISKTSQDLEESHTNKEMANAHFPKSSFEHTRTIKPREFPVEPSESLAYRYNNSDYEKLKRELKEIKGELNELWQDYIKLHSHNKYINHKNETEMKVILKTMPPELTLRYDKKFTNKMNADILRQLISRLITSMKPQFSPSYKHHRKKLHRVKGTISLFKRNDD</sequence>
<gene>
    <name evidence="2" type="ORF">GLOIN_2v1790077</name>
</gene>
<protein>
    <submittedName>
        <fullName evidence="2">Uncharacterized protein</fullName>
    </submittedName>
</protein>
<feature type="region of interest" description="Disordered" evidence="1">
    <location>
        <begin position="1"/>
        <end position="64"/>
    </location>
</feature>
<feature type="compositionally biased region" description="Polar residues" evidence="1">
    <location>
        <begin position="53"/>
        <end position="64"/>
    </location>
</feature>
<accession>A0A2P4NZW5</accession>
<comment type="caution">
    <text evidence="2">The sequence shown here is derived from an EMBL/GenBank/DDBJ whole genome shotgun (WGS) entry which is preliminary data.</text>
</comment>
<proteinExistence type="predicted"/>
<dbReference type="EMBL" id="AUPC02000507">
    <property type="protein sequence ID" value="POG58672.1"/>
    <property type="molecule type" value="Genomic_DNA"/>
</dbReference>
<keyword evidence="3" id="KW-1185">Reference proteome</keyword>
<reference evidence="2 3" key="2">
    <citation type="journal article" date="2018" name="New Phytol.">
        <title>High intraspecific genome diversity in the model arbuscular mycorrhizal symbiont Rhizophagus irregularis.</title>
        <authorList>
            <person name="Chen E.C.H."/>
            <person name="Morin E."/>
            <person name="Beaudet D."/>
            <person name="Noel J."/>
            <person name="Yildirir G."/>
            <person name="Ndikumana S."/>
            <person name="Charron P."/>
            <person name="St-Onge C."/>
            <person name="Giorgi J."/>
            <person name="Kruger M."/>
            <person name="Marton T."/>
            <person name="Ropars J."/>
            <person name="Grigoriev I.V."/>
            <person name="Hainaut M."/>
            <person name="Henrissat B."/>
            <person name="Roux C."/>
            <person name="Martin F."/>
            <person name="Corradi N."/>
        </authorList>
    </citation>
    <scope>NUCLEOTIDE SEQUENCE [LARGE SCALE GENOMIC DNA]</scope>
    <source>
        <strain evidence="2 3">DAOM 197198</strain>
    </source>
</reference>
<evidence type="ECO:0000313" key="2">
    <source>
        <dbReference type="EMBL" id="POG58672.1"/>
    </source>
</evidence>
<evidence type="ECO:0000256" key="1">
    <source>
        <dbReference type="SAM" id="MobiDB-lite"/>
    </source>
</evidence>
<name>A0A2P4NZW5_RHIID</name>
<dbReference type="Proteomes" id="UP000018888">
    <property type="component" value="Unassembled WGS sequence"/>
</dbReference>
<organism evidence="2 3">
    <name type="scientific">Rhizophagus irregularis (strain DAOM 181602 / DAOM 197198 / MUCL 43194)</name>
    <name type="common">Arbuscular mycorrhizal fungus</name>
    <name type="synonym">Glomus intraradices</name>
    <dbReference type="NCBI Taxonomy" id="747089"/>
    <lineage>
        <taxon>Eukaryota</taxon>
        <taxon>Fungi</taxon>
        <taxon>Fungi incertae sedis</taxon>
        <taxon>Mucoromycota</taxon>
        <taxon>Glomeromycotina</taxon>
        <taxon>Glomeromycetes</taxon>
        <taxon>Glomerales</taxon>
        <taxon>Glomeraceae</taxon>
        <taxon>Rhizophagus</taxon>
    </lineage>
</organism>
<reference evidence="2 3" key="1">
    <citation type="journal article" date="2013" name="Proc. Natl. Acad. Sci. U.S.A.">
        <title>Genome of an arbuscular mycorrhizal fungus provides insight into the oldest plant symbiosis.</title>
        <authorList>
            <person name="Tisserant E."/>
            <person name="Malbreil M."/>
            <person name="Kuo A."/>
            <person name="Kohler A."/>
            <person name="Symeonidi A."/>
            <person name="Balestrini R."/>
            <person name="Charron P."/>
            <person name="Duensing N."/>
            <person name="Frei Dit Frey N."/>
            <person name="Gianinazzi-Pearson V."/>
            <person name="Gilbert L.B."/>
            <person name="Handa Y."/>
            <person name="Herr J.R."/>
            <person name="Hijri M."/>
            <person name="Koul R."/>
            <person name="Kawaguchi M."/>
            <person name="Krajinski F."/>
            <person name="Lammers P.J."/>
            <person name="Masclaux F.G."/>
            <person name="Murat C."/>
            <person name="Morin E."/>
            <person name="Ndikumana S."/>
            <person name="Pagni M."/>
            <person name="Petitpierre D."/>
            <person name="Requena N."/>
            <person name="Rosikiewicz P."/>
            <person name="Riley R."/>
            <person name="Saito K."/>
            <person name="San Clemente H."/>
            <person name="Shapiro H."/>
            <person name="van Tuinen D."/>
            <person name="Becard G."/>
            <person name="Bonfante P."/>
            <person name="Paszkowski U."/>
            <person name="Shachar-Hill Y.Y."/>
            <person name="Tuskan G.A."/>
            <person name="Young P.W."/>
            <person name="Sanders I.R."/>
            <person name="Henrissat B."/>
            <person name="Rensing S.A."/>
            <person name="Grigoriev I.V."/>
            <person name="Corradi N."/>
            <person name="Roux C."/>
            <person name="Martin F."/>
        </authorList>
    </citation>
    <scope>NUCLEOTIDE SEQUENCE [LARGE SCALE GENOMIC DNA]</scope>
    <source>
        <strain evidence="2 3">DAOM 197198</strain>
    </source>
</reference>
<feature type="compositionally biased region" description="Basic residues" evidence="1">
    <location>
        <begin position="1"/>
        <end position="23"/>
    </location>
</feature>
<feature type="compositionally biased region" description="Low complexity" evidence="1">
    <location>
        <begin position="27"/>
        <end position="52"/>
    </location>
</feature>